<dbReference type="GO" id="GO:0008483">
    <property type="term" value="F:transaminase activity"/>
    <property type="evidence" value="ECO:0007669"/>
    <property type="project" value="UniProtKB-KW"/>
</dbReference>
<gene>
    <name evidence="7" type="ORF">C2800_07850</name>
</gene>
<dbReference type="InterPro" id="IPR015424">
    <property type="entry name" value="PyrdxlP-dep_Trfase"/>
</dbReference>
<proteinExistence type="inferred from homology"/>
<dbReference type="InterPro" id="IPR015422">
    <property type="entry name" value="PyrdxlP-dep_Trfase_small"/>
</dbReference>
<dbReference type="InterPro" id="IPR051798">
    <property type="entry name" value="Class-II_PLP-Dep_Aminotrans"/>
</dbReference>
<dbReference type="Proteomes" id="UP000540079">
    <property type="component" value="Unassembled WGS sequence"/>
</dbReference>
<feature type="domain" description="Aminotransferase class I/classII large" evidence="6">
    <location>
        <begin position="50"/>
        <end position="380"/>
    </location>
</feature>
<dbReference type="SUPFAM" id="SSF53383">
    <property type="entry name" value="PLP-dependent transferases"/>
    <property type="match status" value="1"/>
</dbReference>
<evidence type="ECO:0000313" key="8">
    <source>
        <dbReference type="Proteomes" id="UP000540079"/>
    </source>
</evidence>
<dbReference type="InterPro" id="IPR027619">
    <property type="entry name" value="C-S_lyase_PatB-like"/>
</dbReference>
<keyword evidence="4" id="KW-0456">Lyase</keyword>
<dbReference type="PANTHER" id="PTHR43525">
    <property type="entry name" value="PROTEIN MALY"/>
    <property type="match status" value="1"/>
</dbReference>
<dbReference type="AlphaFoldDB" id="A0A849CPM4"/>
<dbReference type="GO" id="GO:0047804">
    <property type="term" value="F:cysteine-S-conjugate beta-lyase activity"/>
    <property type="evidence" value="ECO:0007669"/>
    <property type="project" value="UniProtKB-EC"/>
</dbReference>
<dbReference type="NCBIfam" id="TIGR04350">
    <property type="entry name" value="C_S_lyase_PatB"/>
    <property type="match status" value="1"/>
</dbReference>
<dbReference type="InterPro" id="IPR015421">
    <property type="entry name" value="PyrdxlP-dep_Trfase_major"/>
</dbReference>
<sequence length="396" mass="45850">MTDNLFDVFTDRSDCHSAKWAITRKYGKDMISMSVADMDLPAPQMLINYLAKQNRTGIYGYTVLPDNYHNIVRRYLLRHYQYEIANEHIIFCPRIIQAISIYIKEFTSPTESIAILTPSYAPIVNAILLNKRTVEPCALIYQAGKYTIDFSQLEKCFQIAKTFILISPHNPTGTVWSHRDLQRIATLAEKYGVFILSDDVHADFDFSGSKHIIISAISSYVEKHSIICTSPAKTFNIPGLEISNLLICNKNVRDKFQGHMQALGMHNPNFFSIPALQIAYQYCDDWLDELRDYIFHNKLIVKNFFTQEIPQLEMINSEGTYLIWVNYSKLQISEEKLRHWFLDLSRIEVSWGSDFGKEGLSFFRMNVAMPRALLKESLERMKQGLALLMQEELNHE</sequence>
<dbReference type="CDD" id="cd00609">
    <property type="entry name" value="AAT_like"/>
    <property type="match status" value="1"/>
</dbReference>
<evidence type="ECO:0000256" key="3">
    <source>
        <dbReference type="ARBA" id="ARBA00022898"/>
    </source>
</evidence>
<dbReference type="Gene3D" id="3.90.1150.10">
    <property type="entry name" value="Aspartate Aminotransferase, domain 1"/>
    <property type="match status" value="1"/>
</dbReference>
<dbReference type="Pfam" id="PF00155">
    <property type="entry name" value="Aminotran_1_2"/>
    <property type="match status" value="1"/>
</dbReference>
<comment type="similarity">
    <text evidence="5">Belongs to the class-II pyridoxal-phosphate-dependent aminotransferase family. MalY/PatB cystathionine beta-lyase subfamily.</text>
</comment>
<dbReference type="InterPro" id="IPR004839">
    <property type="entry name" value="Aminotransferase_I/II_large"/>
</dbReference>
<evidence type="ECO:0000313" key="7">
    <source>
        <dbReference type="EMBL" id="NNI79328.1"/>
    </source>
</evidence>
<reference evidence="7 8" key="1">
    <citation type="journal article" date="2018" name="Front. Microbiol.">
        <title>Genetic and Phylogenetic Characteristics of Pasteurella multocida Isolates From Different Host Species.</title>
        <authorList>
            <person name="Peng Z."/>
            <person name="Liang W."/>
            <person name="Wang F."/>
            <person name="Xu Z."/>
            <person name="Xie Z."/>
            <person name="Lian Z."/>
            <person name="Hua L."/>
            <person name="Zhou R."/>
            <person name="Chen H."/>
            <person name="Wu B."/>
        </authorList>
    </citation>
    <scope>NUCLEOTIDE SEQUENCE [LARGE SCALE GENOMIC DNA]</scope>
    <source>
        <strain evidence="7 8">HNA06</strain>
    </source>
</reference>
<comment type="caution">
    <text evidence="7">The sequence shown here is derived from an EMBL/GenBank/DDBJ whole genome shotgun (WGS) entry which is preliminary data.</text>
</comment>
<dbReference type="EMBL" id="PPVL01000007">
    <property type="protein sequence ID" value="NNI79328.1"/>
    <property type="molecule type" value="Genomic_DNA"/>
</dbReference>
<evidence type="ECO:0000256" key="2">
    <source>
        <dbReference type="ARBA" id="ARBA00012224"/>
    </source>
</evidence>
<name>A0A849CPM4_PASMD</name>
<dbReference type="Gene3D" id="3.40.640.10">
    <property type="entry name" value="Type I PLP-dependent aspartate aminotransferase-like (Major domain)"/>
    <property type="match status" value="1"/>
</dbReference>
<evidence type="ECO:0000256" key="1">
    <source>
        <dbReference type="ARBA" id="ARBA00001933"/>
    </source>
</evidence>
<comment type="cofactor">
    <cofactor evidence="1">
        <name>pyridoxal 5'-phosphate</name>
        <dbReference type="ChEBI" id="CHEBI:597326"/>
    </cofactor>
</comment>
<organism evidence="7 8">
    <name type="scientific">Pasteurella multocida</name>
    <dbReference type="NCBI Taxonomy" id="747"/>
    <lineage>
        <taxon>Bacteria</taxon>
        <taxon>Pseudomonadati</taxon>
        <taxon>Pseudomonadota</taxon>
        <taxon>Gammaproteobacteria</taxon>
        <taxon>Pasteurellales</taxon>
        <taxon>Pasteurellaceae</taxon>
        <taxon>Pasteurella</taxon>
    </lineage>
</organism>
<evidence type="ECO:0000256" key="4">
    <source>
        <dbReference type="ARBA" id="ARBA00023239"/>
    </source>
</evidence>
<dbReference type="GO" id="GO:0030170">
    <property type="term" value="F:pyridoxal phosphate binding"/>
    <property type="evidence" value="ECO:0007669"/>
    <property type="project" value="InterPro"/>
</dbReference>
<keyword evidence="3" id="KW-0663">Pyridoxal phosphate</keyword>
<protein>
    <recommendedName>
        <fullName evidence="2">cysteine-S-conjugate beta-lyase</fullName>
        <ecNumber evidence="2">4.4.1.13</ecNumber>
    </recommendedName>
</protein>
<keyword evidence="7" id="KW-0032">Aminotransferase</keyword>
<accession>A0A849CPM4</accession>
<dbReference type="PANTHER" id="PTHR43525:SF1">
    <property type="entry name" value="PROTEIN MALY"/>
    <property type="match status" value="1"/>
</dbReference>
<dbReference type="RefSeq" id="WP_014668381.1">
    <property type="nucleotide sequence ID" value="NZ_CP030096.1"/>
</dbReference>
<dbReference type="EC" id="4.4.1.13" evidence="2"/>
<evidence type="ECO:0000259" key="6">
    <source>
        <dbReference type="Pfam" id="PF00155"/>
    </source>
</evidence>
<evidence type="ECO:0000256" key="5">
    <source>
        <dbReference type="ARBA" id="ARBA00037974"/>
    </source>
</evidence>
<keyword evidence="7" id="KW-0808">Transferase</keyword>